<name>A0A5B8TKS0_9LACO</name>
<dbReference type="PANTHER" id="PTHR30047:SF7">
    <property type="entry name" value="HIGH-AFFINITY CHOLINE TRANSPORT PROTEIN"/>
    <property type="match status" value="1"/>
</dbReference>
<evidence type="ECO:0000256" key="7">
    <source>
        <dbReference type="ARBA" id="ARBA00023136"/>
    </source>
</evidence>
<evidence type="ECO:0000256" key="6">
    <source>
        <dbReference type="ARBA" id="ARBA00022989"/>
    </source>
</evidence>
<dbReference type="Pfam" id="PF02028">
    <property type="entry name" value="BCCT"/>
    <property type="match status" value="1"/>
</dbReference>
<feature type="transmembrane region" description="Helical" evidence="8">
    <location>
        <begin position="431"/>
        <end position="453"/>
    </location>
</feature>
<evidence type="ECO:0000256" key="1">
    <source>
        <dbReference type="ARBA" id="ARBA00004651"/>
    </source>
</evidence>
<dbReference type="AlphaFoldDB" id="A0A5B8TKS0"/>
<dbReference type="Proteomes" id="UP000321772">
    <property type="component" value="Chromosome"/>
</dbReference>
<feature type="transmembrane region" description="Helical" evidence="8">
    <location>
        <begin position="113"/>
        <end position="134"/>
    </location>
</feature>
<reference evidence="9 10" key="1">
    <citation type="submission" date="2019-06" db="EMBL/GenBank/DDBJ databases">
        <title>Genome analyses of bacteria isolated from kimchi.</title>
        <authorList>
            <person name="Lee S."/>
            <person name="Ahn S."/>
            <person name="Roh S."/>
        </authorList>
    </citation>
    <scope>NUCLEOTIDE SEQUENCE [LARGE SCALE GENOMIC DNA]</scope>
    <source>
        <strain evidence="9 10">CBA3616</strain>
    </source>
</reference>
<evidence type="ECO:0000256" key="5">
    <source>
        <dbReference type="ARBA" id="ARBA00022692"/>
    </source>
</evidence>
<sequence>MAPGRISNFPLGHVGCGRVFRCRFIILKAKQIDRTVFVPTVSLFVLMSAALLLGGHSLQHWLASLMTGITTNMGWLFFGVYLLNFAFFVYLASSHFGNIRLGKATDKPKYNNFQWGSMVFATAIDASILMLSMVDPLRAVAHPAFNVKPFSHAAYFDASMFGQFDWGPMAWMMFASATIAIGYAMYNKHRQVQRLSEAITLLDGQQGYKKVLRTFVDFLVVVGIMGGIGSSVGLEIPILATVVHSFTGVPDNFMLKLVLFAILFVLFAVTVFAGLEGGIDRLSAAHIWTAVGFLVFVLLLGPTKLLGQLELGNLGHLITRFIPLSTGLVGKGAVTTNANTIFYWGWWLSYMPFTGLFIARISKGRTIRQIIVGMLLFGALGCMSFYAILGGYSLYLQHSGIVNLVQILNTQGQAAVIARVLSTLPFKVAVLIFYALSSFIFLATTISSSAFIVSSLTSLKLKAGQDPSRFNRMIWVGVFILFSMGIVVVGGFKTVQTICTLAGLPLIFVCVLLLGSIVQMVRADQTVYATKRTRAGLEHDAEVQVQQLRKKQQRKAQHSGLAPVRY</sequence>
<keyword evidence="4" id="KW-1003">Cell membrane</keyword>
<comment type="subcellular location">
    <subcellularLocation>
        <location evidence="1">Cell membrane</location>
        <topology evidence="1">Multi-pass membrane protein</topology>
    </subcellularLocation>
</comment>
<gene>
    <name evidence="9" type="ORF">FGL77_02115</name>
</gene>
<evidence type="ECO:0000313" key="9">
    <source>
        <dbReference type="EMBL" id="QEA54392.1"/>
    </source>
</evidence>
<accession>A0A5B8TKS0</accession>
<evidence type="ECO:0000313" key="10">
    <source>
        <dbReference type="Proteomes" id="UP000321772"/>
    </source>
</evidence>
<dbReference type="PANTHER" id="PTHR30047">
    <property type="entry name" value="HIGH-AFFINITY CHOLINE TRANSPORT PROTEIN-RELATED"/>
    <property type="match status" value="1"/>
</dbReference>
<keyword evidence="5 8" id="KW-0812">Transmembrane</keyword>
<feature type="transmembrane region" description="Helical" evidence="8">
    <location>
        <begin position="282"/>
        <end position="301"/>
    </location>
</feature>
<keyword evidence="6 8" id="KW-1133">Transmembrane helix</keyword>
<keyword evidence="3" id="KW-0813">Transport</keyword>
<dbReference type="GO" id="GO:0022857">
    <property type="term" value="F:transmembrane transporter activity"/>
    <property type="evidence" value="ECO:0007669"/>
    <property type="project" value="InterPro"/>
</dbReference>
<evidence type="ECO:0000256" key="4">
    <source>
        <dbReference type="ARBA" id="ARBA00022475"/>
    </source>
</evidence>
<dbReference type="GO" id="GO:0005886">
    <property type="term" value="C:plasma membrane"/>
    <property type="evidence" value="ECO:0007669"/>
    <property type="project" value="UniProtKB-SubCell"/>
</dbReference>
<protein>
    <submittedName>
        <fullName evidence="9">Glycine/betaine ABC transporter</fullName>
    </submittedName>
</protein>
<dbReference type="InterPro" id="IPR000060">
    <property type="entry name" value="BCCT_transptr"/>
</dbReference>
<evidence type="ECO:0000256" key="3">
    <source>
        <dbReference type="ARBA" id="ARBA00022448"/>
    </source>
</evidence>
<feature type="transmembrane region" description="Helical" evidence="8">
    <location>
        <begin position="215"/>
        <end position="234"/>
    </location>
</feature>
<proteinExistence type="inferred from homology"/>
<comment type="similarity">
    <text evidence="2">Belongs to the BCCT transporter (TC 2.A.15) family.</text>
</comment>
<feature type="transmembrane region" description="Helical" evidence="8">
    <location>
        <begin position="341"/>
        <end position="359"/>
    </location>
</feature>
<organism evidence="9 10">
    <name type="scientific">Loigolactobacillus coryniformis</name>
    <dbReference type="NCBI Taxonomy" id="1610"/>
    <lineage>
        <taxon>Bacteria</taxon>
        <taxon>Bacillati</taxon>
        <taxon>Bacillota</taxon>
        <taxon>Bacilli</taxon>
        <taxon>Lactobacillales</taxon>
        <taxon>Lactobacillaceae</taxon>
        <taxon>Loigolactobacillus</taxon>
    </lineage>
</organism>
<feature type="transmembrane region" description="Helical" evidence="8">
    <location>
        <begin position="371"/>
        <end position="395"/>
    </location>
</feature>
<feature type="transmembrane region" description="Helical" evidence="8">
    <location>
        <begin position="254"/>
        <end position="275"/>
    </location>
</feature>
<feature type="transmembrane region" description="Helical" evidence="8">
    <location>
        <begin position="73"/>
        <end position="92"/>
    </location>
</feature>
<dbReference type="EMBL" id="CP042392">
    <property type="protein sequence ID" value="QEA54392.1"/>
    <property type="molecule type" value="Genomic_DNA"/>
</dbReference>
<evidence type="ECO:0000256" key="8">
    <source>
        <dbReference type="SAM" id="Phobius"/>
    </source>
</evidence>
<feature type="transmembrane region" description="Helical" evidence="8">
    <location>
        <begin position="169"/>
        <end position="186"/>
    </location>
</feature>
<feature type="transmembrane region" description="Helical" evidence="8">
    <location>
        <begin position="501"/>
        <end position="521"/>
    </location>
</feature>
<feature type="transmembrane region" description="Helical" evidence="8">
    <location>
        <begin position="36"/>
        <end position="53"/>
    </location>
</feature>
<feature type="transmembrane region" description="Helical" evidence="8">
    <location>
        <begin position="474"/>
        <end position="495"/>
    </location>
</feature>
<keyword evidence="7 8" id="KW-0472">Membrane</keyword>
<evidence type="ECO:0000256" key="2">
    <source>
        <dbReference type="ARBA" id="ARBA00005658"/>
    </source>
</evidence>
<dbReference type="RefSeq" id="WP_146990936.1">
    <property type="nucleotide sequence ID" value="NZ_OZ061245.1"/>
</dbReference>